<sequence length="52" mass="5599">MLGRVEIKGDPQGAVQLQHAFKATALGRPLISPPPAIPMFDNNDLIGADIFR</sequence>
<organism evidence="1 2">
    <name type="scientific">Labrys miyagiensis</name>
    <dbReference type="NCBI Taxonomy" id="346912"/>
    <lineage>
        <taxon>Bacteria</taxon>
        <taxon>Pseudomonadati</taxon>
        <taxon>Pseudomonadota</taxon>
        <taxon>Alphaproteobacteria</taxon>
        <taxon>Hyphomicrobiales</taxon>
        <taxon>Xanthobacteraceae</taxon>
        <taxon>Labrys</taxon>
    </lineage>
</organism>
<evidence type="ECO:0000313" key="1">
    <source>
        <dbReference type="EMBL" id="GLS19176.1"/>
    </source>
</evidence>
<accession>A0ABQ6CLQ1</accession>
<name>A0ABQ6CLQ1_9HYPH</name>
<gene>
    <name evidence="1" type="ORF">GCM10007874_21930</name>
</gene>
<keyword evidence="2" id="KW-1185">Reference proteome</keyword>
<dbReference type="EMBL" id="BSPC01000021">
    <property type="protein sequence ID" value="GLS19176.1"/>
    <property type="molecule type" value="Genomic_DNA"/>
</dbReference>
<dbReference type="Proteomes" id="UP001156882">
    <property type="component" value="Unassembled WGS sequence"/>
</dbReference>
<proteinExistence type="predicted"/>
<evidence type="ECO:0000313" key="2">
    <source>
        <dbReference type="Proteomes" id="UP001156882"/>
    </source>
</evidence>
<dbReference type="RefSeq" id="WP_284312048.1">
    <property type="nucleotide sequence ID" value="NZ_BSPC01000021.1"/>
</dbReference>
<comment type="caution">
    <text evidence="1">The sequence shown here is derived from an EMBL/GenBank/DDBJ whole genome shotgun (WGS) entry which is preliminary data.</text>
</comment>
<protein>
    <submittedName>
        <fullName evidence="1">Uncharacterized protein</fullName>
    </submittedName>
</protein>
<reference evidence="2" key="1">
    <citation type="journal article" date="2019" name="Int. J. Syst. Evol. Microbiol.">
        <title>The Global Catalogue of Microorganisms (GCM) 10K type strain sequencing project: providing services to taxonomists for standard genome sequencing and annotation.</title>
        <authorList>
            <consortium name="The Broad Institute Genomics Platform"/>
            <consortium name="The Broad Institute Genome Sequencing Center for Infectious Disease"/>
            <person name="Wu L."/>
            <person name="Ma J."/>
        </authorList>
    </citation>
    <scope>NUCLEOTIDE SEQUENCE [LARGE SCALE GENOMIC DNA]</scope>
    <source>
        <strain evidence="2">NBRC 101365</strain>
    </source>
</reference>